<dbReference type="Proteomes" id="UP000218334">
    <property type="component" value="Unassembled WGS sequence"/>
</dbReference>
<evidence type="ECO:0008006" key="3">
    <source>
        <dbReference type="Google" id="ProtNLM"/>
    </source>
</evidence>
<reference evidence="2" key="1">
    <citation type="journal article" date="2017" name="Nat. Ecol. Evol.">
        <title>Genome expansion and lineage-specific genetic innovations in the forest pathogenic fungi Armillaria.</title>
        <authorList>
            <person name="Sipos G."/>
            <person name="Prasanna A.N."/>
            <person name="Walter M.C."/>
            <person name="O'Connor E."/>
            <person name="Balint B."/>
            <person name="Krizsan K."/>
            <person name="Kiss B."/>
            <person name="Hess J."/>
            <person name="Varga T."/>
            <person name="Slot J."/>
            <person name="Riley R."/>
            <person name="Boka B."/>
            <person name="Rigling D."/>
            <person name="Barry K."/>
            <person name="Lee J."/>
            <person name="Mihaltcheva S."/>
            <person name="LaButti K."/>
            <person name="Lipzen A."/>
            <person name="Waldron R."/>
            <person name="Moloney N.M."/>
            <person name="Sperisen C."/>
            <person name="Kredics L."/>
            <person name="Vagvoelgyi C."/>
            <person name="Patrignani A."/>
            <person name="Fitzpatrick D."/>
            <person name="Nagy I."/>
            <person name="Doyle S."/>
            <person name="Anderson J.B."/>
            <person name="Grigoriev I.V."/>
            <person name="Gueldener U."/>
            <person name="Muensterkoetter M."/>
            <person name="Nagy L.G."/>
        </authorList>
    </citation>
    <scope>NUCLEOTIDE SEQUENCE [LARGE SCALE GENOMIC DNA]</scope>
    <source>
        <strain evidence="2">28-4</strain>
    </source>
</reference>
<evidence type="ECO:0000313" key="1">
    <source>
        <dbReference type="EMBL" id="PBK65454.1"/>
    </source>
</evidence>
<dbReference type="EMBL" id="KZ293445">
    <property type="protein sequence ID" value="PBK65454.1"/>
    <property type="molecule type" value="Genomic_DNA"/>
</dbReference>
<organism evidence="1 2">
    <name type="scientific">Armillaria solidipes</name>
    <dbReference type="NCBI Taxonomy" id="1076256"/>
    <lineage>
        <taxon>Eukaryota</taxon>
        <taxon>Fungi</taxon>
        <taxon>Dikarya</taxon>
        <taxon>Basidiomycota</taxon>
        <taxon>Agaricomycotina</taxon>
        <taxon>Agaricomycetes</taxon>
        <taxon>Agaricomycetidae</taxon>
        <taxon>Agaricales</taxon>
        <taxon>Marasmiineae</taxon>
        <taxon>Physalacriaceae</taxon>
        <taxon>Armillaria</taxon>
    </lineage>
</organism>
<gene>
    <name evidence="1" type="ORF">ARMSODRAFT_866429</name>
</gene>
<dbReference type="AlphaFoldDB" id="A0A2H3B9A1"/>
<protein>
    <recommendedName>
        <fullName evidence="3">hAT-like transposase RNase-H fold domain-containing protein</fullName>
    </recommendedName>
</protein>
<accession>A0A2H3B9A1</accession>
<evidence type="ECO:0000313" key="2">
    <source>
        <dbReference type="Proteomes" id="UP000218334"/>
    </source>
</evidence>
<keyword evidence="2" id="KW-1185">Reference proteome</keyword>
<name>A0A2H3B9A1_9AGAR</name>
<sequence length="70" mass="7582">QVLSITCDNASNNNTMVEALGDSDTLPFFDGQASRTGCFAHIVNLVAKSLLRQFDPPKRKANNDDGPDDD</sequence>
<feature type="non-terminal residue" evidence="1">
    <location>
        <position position="1"/>
    </location>
</feature>
<feature type="non-terminal residue" evidence="1">
    <location>
        <position position="70"/>
    </location>
</feature>
<proteinExistence type="predicted"/>